<feature type="transmembrane region" description="Helical" evidence="2">
    <location>
        <begin position="27"/>
        <end position="45"/>
    </location>
</feature>
<keyword evidence="6" id="KW-1185">Reference proteome</keyword>
<keyword evidence="2" id="KW-0812">Transmembrane</keyword>
<accession>A0A2S1R564</accession>
<name>A0A2S1R564_9ACTN</name>
<dbReference type="Pfam" id="PF02470">
    <property type="entry name" value="MlaD"/>
    <property type="match status" value="1"/>
</dbReference>
<dbReference type="InterPro" id="IPR003399">
    <property type="entry name" value="Mce/MlaD"/>
</dbReference>
<dbReference type="InterPro" id="IPR005693">
    <property type="entry name" value="Mce"/>
</dbReference>
<dbReference type="RefSeq" id="WP_108846686.1">
    <property type="nucleotide sequence ID" value="NZ_CP015449.1"/>
</dbReference>
<dbReference type="KEGG" id="dlu:A6035_03705"/>
<feature type="domain" description="Mammalian cell entry C-terminal" evidence="4">
    <location>
        <begin position="137"/>
        <end position="301"/>
    </location>
</feature>
<dbReference type="GO" id="GO:0005576">
    <property type="term" value="C:extracellular region"/>
    <property type="evidence" value="ECO:0007669"/>
    <property type="project" value="TreeGrafter"/>
</dbReference>
<dbReference type="InterPro" id="IPR052336">
    <property type="entry name" value="MlaD_Phospholipid_Transporter"/>
</dbReference>
<feature type="domain" description="Mce/MlaD" evidence="3">
    <location>
        <begin position="58"/>
        <end position="124"/>
    </location>
</feature>
<dbReference type="PRINTS" id="PR01782">
    <property type="entry name" value="MCEVIRFACTOR"/>
</dbReference>
<protein>
    <submittedName>
        <fullName evidence="5">Mammalian cell entry protein</fullName>
    </submittedName>
</protein>
<dbReference type="PANTHER" id="PTHR33371:SF18">
    <property type="entry name" value="MCE-FAMILY PROTEIN MCE3C"/>
    <property type="match status" value="1"/>
</dbReference>
<dbReference type="OrthoDB" id="5241191at2"/>
<evidence type="ECO:0000256" key="1">
    <source>
        <dbReference type="SAM" id="MobiDB-lite"/>
    </source>
</evidence>
<gene>
    <name evidence="5" type="ORF">A6035_03705</name>
</gene>
<organism evidence="5 6">
    <name type="scientific">Dietzia lutea</name>
    <dbReference type="NCBI Taxonomy" id="546160"/>
    <lineage>
        <taxon>Bacteria</taxon>
        <taxon>Bacillati</taxon>
        <taxon>Actinomycetota</taxon>
        <taxon>Actinomycetes</taxon>
        <taxon>Mycobacteriales</taxon>
        <taxon>Dietziaceae</taxon>
        <taxon>Dietzia</taxon>
    </lineage>
</organism>
<reference evidence="5 6" key="1">
    <citation type="submission" date="2016-04" db="EMBL/GenBank/DDBJ databases">
        <title>Complete genome sequence of Dietzia lutea YIM 80766T, a strain isolated from desert soil in Egypt.</title>
        <authorList>
            <person name="Zhao J."/>
            <person name="Hu B."/>
            <person name="Geng S."/>
            <person name="Nie Y."/>
            <person name="Tang Y."/>
        </authorList>
    </citation>
    <scope>NUCLEOTIDE SEQUENCE [LARGE SCALE GENOMIC DNA]</scope>
    <source>
        <strain evidence="5 6">YIM 80766</strain>
    </source>
</reference>
<sequence>MSDNTDMTPPKAPRGQLRFRDRDPVRTGIWGAVGVVVLMGVSLNYDRIPYVNGMRGATAYVADAAGLDTGDEVQVAGMAVGSVRGIDLDGDRVRVRFDIDTDVALGADTTAQIKTDSILGRRALGVYSDGRGELEDNTIPLEKTSVPYSLTSALGDLSDTVEAMDTDKVDEALTVLAETMEGSSPEVRGAIDGITRLSRSLNERDEAVRELLDKAAGTTDVLGRRSDQINQLMVDGNTLFVQLDLRRRALSELIVNIDELSRQLSGVVQDNEAQLGPALDKLERVTDLLIRNKDDIDLGLRRIIPFSTALSEAVASGPWFNAYVSNLSIGQYQQTILRDLMPLIDDRVQPEPGLVTEPTLPGYPGLTFMDQHPGWGEKRLPR</sequence>
<keyword evidence="2" id="KW-0472">Membrane</keyword>
<dbReference type="AlphaFoldDB" id="A0A2S1R564"/>
<keyword evidence="2" id="KW-1133">Transmembrane helix</keyword>
<dbReference type="NCBIfam" id="TIGR00996">
    <property type="entry name" value="Mtu_fam_mce"/>
    <property type="match status" value="1"/>
</dbReference>
<evidence type="ECO:0000259" key="4">
    <source>
        <dbReference type="Pfam" id="PF11887"/>
    </source>
</evidence>
<proteinExistence type="predicted"/>
<evidence type="ECO:0000256" key="2">
    <source>
        <dbReference type="SAM" id="Phobius"/>
    </source>
</evidence>
<evidence type="ECO:0000313" key="5">
    <source>
        <dbReference type="EMBL" id="AWH91428.1"/>
    </source>
</evidence>
<dbReference type="Pfam" id="PF11887">
    <property type="entry name" value="Mce4_CUP1"/>
    <property type="match status" value="1"/>
</dbReference>
<evidence type="ECO:0000313" key="6">
    <source>
        <dbReference type="Proteomes" id="UP000244928"/>
    </source>
</evidence>
<dbReference type="InterPro" id="IPR024516">
    <property type="entry name" value="Mce_C"/>
</dbReference>
<dbReference type="EMBL" id="CP015449">
    <property type="protein sequence ID" value="AWH91428.1"/>
    <property type="molecule type" value="Genomic_DNA"/>
</dbReference>
<dbReference type="Proteomes" id="UP000244928">
    <property type="component" value="Chromosome"/>
</dbReference>
<dbReference type="PANTHER" id="PTHR33371">
    <property type="entry name" value="INTERMEMBRANE PHOSPHOLIPID TRANSPORT SYSTEM BINDING PROTEIN MLAD-RELATED"/>
    <property type="match status" value="1"/>
</dbReference>
<evidence type="ECO:0000259" key="3">
    <source>
        <dbReference type="Pfam" id="PF02470"/>
    </source>
</evidence>
<feature type="region of interest" description="Disordered" evidence="1">
    <location>
        <begin position="359"/>
        <end position="382"/>
    </location>
</feature>